<evidence type="ECO:0000256" key="5">
    <source>
        <dbReference type="ARBA" id="ARBA00022801"/>
    </source>
</evidence>
<dbReference type="AlphaFoldDB" id="A0AAF0ETX4"/>
<feature type="binding site" evidence="7">
    <location>
        <position position="74"/>
    </location>
    <ligand>
        <name>Mg(2+)</name>
        <dbReference type="ChEBI" id="CHEBI:18420"/>
        <label>1</label>
        <note>catalytic</note>
    </ligand>
</feature>
<dbReference type="GO" id="GO:0006020">
    <property type="term" value="P:inositol metabolic process"/>
    <property type="evidence" value="ECO:0007669"/>
    <property type="project" value="TreeGrafter"/>
</dbReference>
<dbReference type="PANTHER" id="PTHR20854:SF4">
    <property type="entry name" value="INOSITOL-1-MONOPHOSPHATASE-RELATED"/>
    <property type="match status" value="1"/>
</dbReference>
<dbReference type="PANTHER" id="PTHR20854">
    <property type="entry name" value="INOSITOL MONOPHOSPHATASE"/>
    <property type="match status" value="1"/>
</dbReference>
<dbReference type="EMBL" id="CP119881">
    <property type="protein sequence ID" value="WFD36831.1"/>
    <property type="molecule type" value="Genomic_DNA"/>
</dbReference>
<evidence type="ECO:0000256" key="4">
    <source>
        <dbReference type="ARBA" id="ARBA00022723"/>
    </source>
</evidence>
<proteinExistence type="inferred from homology"/>
<organism evidence="9 10">
    <name type="scientific">Malassezia cuniculi</name>
    <dbReference type="NCBI Taxonomy" id="948313"/>
    <lineage>
        <taxon>Eukaryota</taxon>
        <taxon>Fungi</taxon>
        <taxon>Dikarya</taxon>
        <taxon>Basidiomycota</taxon>
        <taxon>Ustilaginomycotina</taxon>
        <taxon>Malasseziomycetes</taxon>
        <taxon>Malasseziales</taxon>
        <taxon>Malasseziaceae</taxon>
        <taxon>Malassezia</taxon>
    </lineage>
</organism>
<dbReference type="GO" id="GO:0046872">
    <property type="term" value="F:metal ion binding"/>
    <property type="evidence" value="ECO:0007669"/>
    <property type="project" value="UniProtKB-KW"/>
</dbReference>
<feature type="binding site" evidence="7">
    <location>
        <position position="94"/>
    </location>
    <ligand>
        <name>Mg(2+)</name>
        <dbReference type="ChEBI" id="CHEBI:18420"/>
        <label>1</label>
        <note>catalytic</note>
    </ligand>
</feature>
<feature type="binding site" evidence="7">
    <location>
        <position position="96"/>
    </location>
    <ligand>
        <name>Mg(2+)</name>
        <dbReference type="ChEBI" id="CHEBI:18420"/>
        <label>1</label>
        <note>catalytic</note>
    </ligand>
</feature>
<comment type="catalytic activity">
    <reaction evidence="1 8">
        <text>a myo-inositol phosphate + H2O = myo-inositol + phosphate</text>
        <dbReference type="Rhea" id="RHEA:24056"/>
        <dbReference type="ChEBI" id="CHEBI:15377"/>
        <dbReference type="ChEBI" id="CHEBI:17268"/>
        <dbReference type="ChEBI" id="CHEBI:43474"/>
        <dbReference type="ChEBI" id="CHEBI:84139"/>
        <dbReference type="EC" id="3.1.3.25"/>
    </reaction>
</comment>
<evidence type="ECO:0000256" key="1">
    <source>
        <dbReference type="ARBA" id="ARBA00001033"/>
    </source>
</evidence>
<dbReference type="Gene3D" id="3.40.190.80">
    <property type="match status" value="1"/>
</dbReference>
<evidence type="ECO:0000313" key="9">
    <source>
        <dbReference type="EMBL" id="WFD36831.1"/>
    </source>
</evidence>
<reference evidence="9" key="1">
    <citation type="submission" date="2023-03" db="EMBL/GenBank/DDBJ databases">
        <title>Mating type loci evolution in Malassezia.</title>
        <authorList>
            <person name="Coelho M.A."/>
        </authorList>
    </citation>
    <scope>NUCLEOTIDE SEQUENCE</scope>
    <source>
        <strain evidence="9">CBS 11721</strain>
    </source>
</reference>
<evidence type="ECO:0000256" key="8">
    <source>
        <dbReference type="RuleBase" id="RU364068"/>
    </source>
</evidence>
<dbReference type="Pfam" id="PF00459">
    <property type="entry name" value="Inositol_P"/>
    <property type="match status" value="1"/>
</dbReference>
<comment type="cofactor">
    <cofactor evidence="2 7 8">
        <name>Mg(2+)</name>
        <dbReference type="ChEBI" id="CHEBI:18420"/>
    </cofactor>
</comment>
<feature type="binding site" evidence="7">
    <location>
        <position position="241"/>
    </location>
    <ligand>
        <name>Mg(2+)</name>
        <dbReference type="ChEBI" id="CHEBI:18420"/>
        <label>1</label>
        <note>catalytic</note>
    </ligand>
</feature>
<dbReference type="InterPro" id="IPR000760">
    <property type="entry name" value="Inositol_monophosphatase-like"/>
</dbReference>
<evidence type="ECO:0000256" key="3">
    <source>
        <dbReference type="ARBA" id="ARBA00009759"/>
    </source>
</evidence>
<dbReference type="CDD" id="cd01639">
    <property type="entry name" value="IMPase"/>
    <property type="match status" value="1"/>
</dbReference>
<comment type="pathway">
    <text evidence="8">Polyol metabolism; myo-inositol biosynthesis; myo-inositol from D-glucose 6-phosphate: step 2/2.</text>
</comment>
<dbReference type="InterPro" id="IPR033942">
    <property type="entry name" value="IMPase"/>
</dbReference>
<dbReference type="FunFam" id="3.30.540.10:FF:000004">
    <property type="entry name" value="Inositol-1-monophosphatase"/>
    <property type="match status" value="1"/>
</dbReference>
<keyword evidence="5 8" id="KW-0378">Hydrolase</keyword>
<comment type="similarity">
    <text evidence="3 8">Belongs to the inositol monophosphatase superfamily.</text>
</comment>
<dbReference type="GO" id="GO:0008934">
    <property type="term" value="F:inositol monophosphate 1-phosphatase activity"/>
    <property type="evidence" value="ECO:0007669"/>
    <property type="project" value="InterPro"/>
</dbReference>
<name>A0AAF0ETX4_9BASI</name>
<dbReference type="PROSITE" id="PS00629">
    <property type="entry name" value="IMP_1"/>
    <property type="match status" value="1"/>
</dbReference>
<dbReference type="GO" id="GO:0007165">
    <property type="term" value="P:signal transduction"/>
    <property type="evidence" value="ECO:0007669"/>
    <property type="project" value="TreeGrafter"/>
</dbReference>
<feature type="binding site" evidence="7">
    <location>
        <position position="97"/>
    </location>
    <ligand>
        <name>Mg(2+)</name>
        <dbReference type="ChEBI" id="CHEBI:18420"/>
        <label>1</label>
        <note>catalytic</note>
    </ligand>
</feature>
<dbReference type="SUPFAM" id="SSF56655">
    <property type="entry name" value="Carbohydrate phosphatase"/>
    <property type="match status" value="1"/>
</dbReference>
<keyword evidence="4 7" id="KW-0479">Metal-binding</keyword>
<evidence type="ECO:0000313" key="10">
    <source>
        <dbReference type="Proteomes" id="UP001219933"/>
    </source>
</evidence>
<dbReference type="InterPro" id="IPR020583">
    <property type="entry name" value="Inositol_monoP_metal-BS"/>
</dbReference>
<dbReference type="PRINTS" id="PR00377">
    <property type="entry name" value="IMPHPHTASES"/>
</dbReference>
<keyword evidence="10" id="KW-1185">Reference proteome</keyword>
<keyword evidence="6 7" id="KW-0460">Magnesium</keyword>
<sequence>MTVDLAEVLEFAIEVAKAAGTEIVKGSEARLASSAGADEKKNTADLVTETDQSTERLVRKLIAEKYPDHKFIGEESYAAGDIEPVTGAPTWIIDPIDGTTNFVKGFQFVCISIGFTVDAEPAVGVIYAPFMGYLYTARKGNGSYLTTPLHPEPRKLPLAPPTTLPSLRGALLALEWGSDRSKDVVEKKSRSFARLMGDPESVEGGLMALGARSLGSSALNFSHVAMGCLDAYWEIGCWAWDVCAGIVIAREAGCIVVGSSAEARSALMLPNFEEHVPSTVLTGRKYLVVRKIGDSAEESGRDAQIRTIRQMYDAIEEWDV</sequence>
<dbReference type="Proteomes" id="UP001219933">
    <property type="component" value="Chromosome 5"/>
</dbReference>
<evidence type="ECO:0000256" key="2">
    <source>
        <dbReference type="ARBA" id="ARBA00001946"/>
    </source>
</evidence>
<evidence type="ECO:0000256" key="6">
    <source>
        <dbReference type="ARBA" id="ARBA00022842"/>
    </source>
</evidence>
<dbReference type="EC" id="3.1.3.25" evidence="8"/>
<gene>
    <name evidence="9" type="ORF">MCUN1_003721</name>
</gene>
<accession>A0AAF0ETX4</accession>
<protein>
    <recommendedName>
        <fullName evidence="8">Inositol-1-monophosphatase</fullName>
        <ecNumber evidence="8">3.1.3.25</ecNumber>
    </recommendedName>
</protein>
<dbReference type="Gene3D" id="3.30.540.10">
    <property type="entry name" value="Fructose-1,6-Bisphosphatase, subunit A, domain 1"/>
    <property type="match status" value="1"/>
</dbReference>
<evidence type="ECO:0000256" key="7">
    <source>
        <dbReference type="PIRSR" id="PIRSR600760-2"/>
    </source>
</evidence>